<keyword evidence="3" id="KW-1185">Reference proteome</keyword>
<proteinExistence type="predicted"/>
<feature type="region of interest" description="Disordered" evidence="1">
    <location>
        <begin position="1"/>
        <end position="41"/>
    </location>
</feature>
<organism evidence="2 3">
    <name type="scientific">Porites lobata</name>
    <dbReference type="NCBI Taxonomy" id="104759"/>
    <lineage>
        <taxon>Eukaryota</taxon>
        <taxon>Metazoa</taxon>
        <taxon>Cnidaria</taxon>
        <taxon>Anthozoa</taxon>
        <taxon>Hexacorallia</taxon>
        <taxon>Scleractinia</taxon>
        <taxon>Fungiina</taxon>
        <taxon>Poritidae</taxon>
        <taxon>Porites</taxon>
    </lineage>
</organism>
<dbReference type="InterPro" id="IPR024416">
    <property type="entry name" value="DUF2738"/>
</dbReference>
<evidence type="ECO:0000313" key="3">
    <source>
        <dbReference type="Proteomes" id="UP001159405"/>
    </source>
</evidence>
<comment type="caution">
    <text evidence="2">The sequence shown here is derived from an EMBL/GenBank/DDBJ whole genome shotgun (WGS) entry which is preliminary data.</text>
</comment>
<dbReference type="Proteomes" id="UP001159405">
    <property type="component" value="Unassembled WGS sequence"/>
</dbReference>
<reference evidence="2 3" key="1">
    <citation type="submission" date="2022-05" db="EMBL/GenBank/DDBJ databases">
        <authorList>
            <consortium name="Genoscope - CEA"/>
            <person name="William W."/>
        </authorList>
    </citation>
    <scope>NUCLEOTIDE SEQUENCE [LARGE SCALE GENOMIC DNA]</scope>
</reference>
<accession>A0ABN8S903</accession>
<evidence type="ECO:0000256" key="1">
    <source>
        <dbReference type="SAM" id="MobiDB-lite"/>
    </source>
</evidence>
<dbReference type="EMBL" id="CALNXK010000496">
    <property type="protein sequence ID" value="CAH3186672.1"/>
    <property type="molecule type" value="Genomic_DNA"/>
</dbReference>
<feature type="non-terminal residue" evidence="2">
    <location>
        <position position="151"/>
    </location>
</feature>
<name>A0ABN8S903_9CNID</name>
<protein>
    <submittedName>
        <fullName evidence="2">Uncharacterized protein</fullName>
    </submittedName>
</protein>
<dbReference type="Pfam" id="PF10927">
    <property type="entry name" value="DUF2738"/>
    <property type="match status" value="1"/>
</dbReference>
<evidence type="ECO:0000313" key="2">
    <source>
        <dbReference type="EMBL" id="CAH3186672.1"/>
    </source>
</evidence>
<gene>
    <name evidence="2" type="ORF">PLOB_00035257</name>
</gene>
<sequence length="151" mass="17189">MESKNDILTKEDKDFIVDDGYNHDDDPTYEPKDSSSSDDDKYVAKEYKVKDSKIKYERIPIEVKYPNGKKGALVIETPLLFSFGVNEKKNQETNKLVGYSIPVCLWAKDSEPNTKKKAFFDAINNITTICQQHLENDYGADLASSLSSPFY</sequence>